<evidence type="ECO:0000256" key="2">
    <source>
        <dbReference type="ARBA" id="ARBA00004691"/>
    </source>
</evidence>
<keyword evidence="19" id="KW-1185">Reference proteome</keyword>
<name>A0A8J7W3J3_9FIRM</name>
<keyword evidence="11 17" id="KW-0408">Iron</keyword>
<keyword evidence="13 17" id="KW-1015">Disulfide bond</keyword>
<keyword evidence="9 17" id="KW-0671">Queuosine biosynthesis</keyword>
<dbReference type="EMBL" id="JAGSND010000023">
    <property type="protein sequence ID" value="MBR0600227.1"/>
    <property type="molecule type" value="Genomic_DNA"/>
</dbReference>
<accession>A0A8J7W3J3</accession>
<dbReference type="HAMAP" id="MF_02089">
    <property type="entry name" value="QueH"/>
    <property type="match status" value="1"/>
</dbReference>
<comment type="similarity">
    <text evidence="3 17">Belongs to the QueH family.</text>
</comment>
<evidence type="ECO:0000256" key="3">
    <source>
        <dbReference type="ARBA" id="ARBA00008207"/>
    </source>
</evidence>
<reference evidence="18" key="1">
    <citation type="submission" date="2021-04" db="EMBL/GenBank/DDBJ databases">
        <title>Sinoanaerobacter chloroacetimidivorans sp. nov., an obligate anaerobic bacterium isolated from anaerobic sludge.</title>
        <authorList>
            <person name="Bao Y."/>
        </authorList>
    </citation>
    <scope>NUCLEOTIDE SEQUENCE</scope>
    <source>
        <strain evidence="18">BAD-6</strain>
    </source>
</reference>
<sequence>MKKEKTQDCITERIEGKSSHNEHFISLNDINELHQAKPAILLHSCCGPCSTAVVERLSGTYDITIFFYNPNITDEEEYQRRKSAQIEFIEKYNSRKDSKDRLAFLEGPYEPSVFYQSVCGLEAEPEGGRRCTVCFQQRLEKTAEIACISGFDTFTTTLTVSPHKNFDLIYKLGMNLGMRYGLTFLGEDFKKRAGYQRSIELSREYQLYRQNYCGCEFSKNNSK</sequence>
<evidence type="ECO:0000256" key="17">
    <source>
        <dbReference type="HAMAP-Rule" id="MF_02089"/>
    </source>
</evidence>
<gene>
    <name evidence="17" type="primary">queH</name>
    <name evidence="18" type="ORF">KCX82_20280</name>
</gene>
<evidence type="ECO:0000256" key="15">
    <source>
        <dbReference type="ARBA" id="ARBA00031446"/>
    </source>
</evidence>
<protein>
    <recommendedName>
        <fullName evidence="5 17">Epoxyqueuosine reductase QueH</fullName>
        <ecNumber evidence="4 17">1.17.99.6</ecNumber>
    </recommendedName>
    <alternativeName>
        <fullName evidence="15 17">Queuosine biosynthesis protein QueH</fullName>
    </alternativeName>
</protein>
<dbReference type="GO" id="GO:0046872">
    <property type="term" value="F:metal ion binding"/>
    <property type="evidence" value="ECO:0007669"/>
    <property type="project" value="UniProtKB-KW"/>
</dbReference>
<dbReference type="AlphaFoldDB" id="A0A8J7W3J3"/>
<reference evidence="18" key="2">
    <citation type="submission" date="2021-04" db="EMBL/GenBank/DDBJ databases">
        <authorList>
            <person name="Liu J."/>
        </authorList>
    </citation>
    <scope>NUCLEOTIDE SEQUENCE</scope>
    <source>
        <strain evidence="18">BAD-6</strain>
    </source>
</reference>
<feature type="disulfide bond" description="Redox-active" evidence="17">
    <location>
        <begin position="213"/>
        <end position="215"/>
    </location>
</feature>
<feature type="binding site" evidence="17">
    <location>
        <position position="45"/>
    </location>
    <ligand>
        <name>[4Fe-4S] cluster</name>
        <dbReference type="ChEBI" id="CHEBI:49883"/>
    </ligand>
</feature>
<feature type="binding site" evidence="17">
    <location>
        <position position="46"/>
    </location>
    <ligand>
        <name>[4Fe-4S] cluster</name>
        <dbReference type="ChEBI" id="CHEBI:49883"/>
    </ligand>
</feature>
<evidence type="ECO:0000256" key="4">
    <source>
        <dbReference type="ARBA" id="ARBA00012622"/>
    </source>
</evidence>
<comment type="function">
    <text evidence="1 17">Catalyzes the conversion of epoxyqueuosine (oQ) to queuosine (Q), which is a hypermodified base found in the wobble positions of tRNA(Asp), tRNA(Asn), tRNA(His) and tRNA(Tyr).</text>
</comment>
<dbReference type="RefSeq" id="WP_227020342.1">
    <property type="nucleotide sequence ID" value="NZ_JAGSND010000023.1"/>
</dbReference>
<evidence type="ECO:0000256" key="7">
    <source>
        <dbReference type="ARBA" id="ARBA00022694"/>
    </source>
</evidence>
<proteinExistence type="inferred from homology"/>
<comment type="caution">
    <text evidence="18">The sequence shown here is derived from an EMBL/GenBank/DDBJ whole genome shotgun (WGS) entry which is preliminary data.</text>
</comment>
<dbReference type="PANTHER" id="PTHR36701:SF1">
    <property type="entry name" value="EPOXYQUEUOSINE REDUCTASE QUEH"/>
    <property type="match status" value="1"/>
</dbReference>
<dbReference type="GO" id="GO:0051539">
    <property type="term" value="F:4 iron, 4 sulfur cluster binding"/>
    <property type="evidence" value="ECO:0007669"/>
    <property type="project" value="UniProtKB-UniRule"/>
</dbReference>
<evidence type="ECO:0000256" key="1">
    <source>
        <dbReference type="ARBA" id="ARBA00002268"/>
    </source>
</evidence>
<evidence type="ECO:0000256" key="14">
    <source>
        <dbReference type="ARBA" id="ARBA00023284"/>
    </source>
</evidence>
<comment type="catalytic activity">
    <reaction evidence="16 17">
        <text>epoxyqueuosine(34) in tRNA + AH2 = queuosine(34) in tRNA + A + H2O</text>
        <dbReference type="Rhea" id="RHEA:32159"/>
        <dbReference type="Rhea" id="RHEA-COMP:18571"/>
        <dbReference type="Rhea" id="RHEA-COMP:18582"/>
        <dbReference type="ChEBI" id="CHEBI:13193"/>
        <dbReference type="ChEBI" id="CHEBI:15377"/>
        <dbReference type="ChEBI" id="CHEBI:17499"/>
        <dbReference type="ChEBI" id="CHEBI:194431"/>
        <dbReference type="ChEBI" id="CHEBI:194443"/>
        <dbReference type="EC" id="1.17.99.6"/>
    </reaction>
</comment>
<keyword evidence="10 17" id="KW-0560">Oxidoreductase</keyword>
<keyword evidence="7 17" id="KW-0819">tRNA processing</keyword>
<evidence type="ECO:0000256" key="12">
    <source>
        <dbReference type="ARBA" id="ARBA00023014"/>
    </source>
</evidence>
<dbReference type="Pfam" id="PF02677">
    <property type="entry name" value="QueH"/>
    <property type="match status" value="1"/>
</dbReference>
<evidence type="ECO:0000256" key="5">
    <source>
        <dbReference type="ARBA" id="ARBA00016895"/>
    </source>
</evidence>
<keyword evidence="8 17" id="KW-0479">Metal-binding</keyword>
<dbReference type="Proteomes" id="UP000675664">
    <property type="component" value="Unassembled WGS sequence"/>
</dbReference>
<organism evidence="18 19">
    <name type="scientific">Sinanaerobacter chloroacetimidivorans</name>
    <dbReference type="NCBI Taxonomy" id="2818044"/>
    <lineage>
        <taxon>Bacteria</taxon>
        <taxon>Bacillati</taxon>
        <taxon>Bacillota</taxon>
        <taxon>Clostridia</taxon>
        <taxon>Peptostreptococcales</taxon>
        <taxon>Anaerovoracaceae</taxon>
        <taxon>Sinanaerobacter</taxon>
    </lineage>
</organism>
<evidence type="ECO:0000256" key="9">
    <source>
        <dbReference type="ARBA" id="ARBA00022785"/>
    </source>
</evidence>
<evidence type="ECO:0000256" key="11">
    <source>
        <dbReference type="ARBA" id="ARBA00023004"/>
    </source>
</evidence>
<feature type="binding site" evidence="17">
    <location>
        <position position="134"/>
    </location>
    <ligand>
        <name>[4Fe-4S] cluster</name>
        <dbReference type="ChEBI" id="CHEBI:49883"/>
    </ligand>
</feature>
<evidence type="ECO:0000256" key="13">
    <source>
        <dbReference type="ARBA" id="ARBA00023157"/>
    </source>
</evidence>
<evidence type="ECO:0000256" key="8">
    <source>
        <dbReference type="ARBA" id="ARBA00022723"/>
    </source>
</evidence>
<keyword evidence="14 17" id="KW-0676">Redox-active center</keyword>
<dbReference type="EC" id="1.17.99.6" evidence="4 17"/>
<evidence type="ECO:0000313" key="19">
    <source>
        <dbReference type="Proteomes" id="UP000675664"/>
    </source>
</evidence>
<comment type="pathway">
    <text evidence="2 17">tRNA modification; tRNA-queuosine biosynthesis.</text>
</comment>
<dbReference type="GO" id="GO:0008616">
    <property type="term" value="P:tRNA queuosine(34) biosynthetic process"/>
    <property type="evidence" value="ECO:0007669"/>
    <property type="project" value="UniProtKB-UniRule"/>
</dbReference>
<feature type="binding site" evidence="17">
    <location>
        <position position="131"/>
    </location>
    <ligand>
        <name>[4Fe-4S] cluster</name>
        <dbReference type="ChEBI" id="CHEBI:49883"/>
    </ligand>
</feature>
<dbReference type="UniPathway" id="UPA00392"/>
<keyword evidence="12 17" id="KW-0411">Iron-sulfur</keyword>
<evidence type="ECO:0000256" key="6">
    <source>
        <dbReference type="ARBA" id="ARBA00022485"/>
    </source>
</evidence>
<dbReference type="InterPro" id="IPR003828">
    <property type="entry name" value="QueH"/>
</dbReference>
<dbReference type="GO" id="GO:0052693">
    <property type="term" value="F:epoxyqueuosine reductase activity"/>
    <property type="evidence" value="ECO:0007669"/>
    <property type="project" value="UniProtKB-UniRule"/>
</dbReference>
<dbReference type="PANTHER" id="PTHR36701">
    <property type="entry name" value="EPOXYQUEUOSINE REDUCTASE QUEH"/>
    <property type="match status" value="1"/>
</dbReference>
<evidence type="ECO:0000313" key="18">
    <source>
        <dbReference type="EMBL" id="MBR0600227.1"/>
    </source>
</evidence>
<evidence type="ECO:0000256" key="16">
    <source>
        <dbReference type="ARBA" id="ARBA00047415"/>
    </source>
</evidence>
<evidence type="ECO:0000256" key="10">
    <source>
        <dbReference type="ARBA" id="ARBA00023002"/>
    </source>
</evidence>
<keyword evidence="6 17" id="KW-0004">4Fe-4S</keyword>